<organism evidence="1 2">
    <name type="scientific">Pseudomonas viridiflava</name>
    <name type="common">Phytomonas viridiflava</name>
    <dbReference type="NCBI Taxonomy" id="33069"/>
    <lineage>
        <taxon>Bacteria</taxon>
        <taxon>Pseudomonadati</taxon>
        <taxon>Pseudomonadota</taxon>
        <taxon>Gammaproteobacteria</taxon>
        <taxon>Pseudomonadales</taxon>
        <taxon>Pseudomonadaceae</taxon>
        <taxon>Pseudomonas</taxon>
    </lineage>
</organism>
<dbReference type="InterPro" id="IPR012347">
    <property type="entry name" value="Ferritin-like"/>
</dbReference>
<dbReference type="EMBL" id="RBTP01000073">
    <property type="protein sequence ID" value="RMT77238.1"/>
    <property type="molecule type" value="Genomic_DNA"/>
</dbReference>
<dbReference type="Pfam" id="PF05974">
    <property type="entry name" value="DUF892"/>
    <property type="match status" value="1"/>
</dbReference>
<name>A0A3M5NXQ8_PSEVI</name>
<protein>
    <submittedName>
        <fullName evidence="1">Uncharacterized protein</fullName>
    </submittedName>
</protein>
<dbReference type="AlphaFoldDB" id="A0A3M5NXQ8"/>
<accession>A0A3M5NXQ8</accession>
<comment type="caution">
    <text evidence="1">The sequence shown here is derived from an EMBL/GenBank/DDBJ whole genome shotgun (WGS) entry which is preliminary data.</text>
</comment>
<dbReference type="SUPFAM" id="SSF47240">
    <property type="entry name" value="Ferritin-like"/>
    <property type="match status" value="1"/>
</dbReference>
<proteinExistence type="predicted"/>
<dbReference type="CDD" id="cd00657">
    <property type="entry name" value="Ferritin_like"/>
    <property type="match status" value="1"/>
</dbReference>
<dbReference type="Gene3D" id="1.20.1260.10">
    <property type="match status" value="1"/>
</dbReference>
<dbReference type="InterPro" id="IPR009078">
    <property type="entry name" value="Ferritin-like_SF"/>
</dbReference>
<reference evidence="1 2" key="1">
    <citation type="submission" date="2018-08" db="EMBL/GenBank/DDBJ databases">
        <title>Recombination of ecologically and evolutionarily significant loci maintains genetic cohesion in the Pseudomonas syringae species complex.</title>
        <authorList>
            <person name="Dillon M."/>
            <person name="Thakur S."/>
            <person name="Almeida R.N.D."/>
            <person name="Weir B.S."/>
            <person name="Guttman D.S."/>
        </authorList>
    </citation>
    <scope>NUCLEOTIDE SEQUENCE [LARGE SCALE GENOMIC DNA]</scope>
    <source>
        <strain evidence="1 2">ICMP 19473</strain>
    </source>
</reference>
<gene>
    <name evidence="1" type="ORF">ALP40_03258</name>
</gene>
<evidence type="ECO:0000313" key="1">
    <source>
        <dbReference type="EMBL" id="RMT77238.1"/>
    </source>
</evidence>
<sequence>MEEVSVMTTTTKQDNLIDWLRDAHAMEQQAEKMLTAQAERLEHYPVLKKRIEQHIEETRGQQQKVEACLTRLDSSPSTIKDIGGKLMALGQGLGGMLMSDEVVKGAMSGYVFENIEIATYTVLIEAAEAAGEAQIRKDCEQILKQEVAMADWLREHLPEITRAFLNRSESPNVEAKR</sequence>
<evidence type="ECO:0000313" key="2">
    <source>
        <dbReference type="Proteomes" id="UP000273854"/>
    </source>
</evidence>
<dbReference type="InterPro" id="IPR010287">
    <property type="entry name" value="DUF892_YciF-like"/>
</dbReference>
<dbReference type="Proteomes" id="UP000273854">
    <property type="component" value="Unassembled WGS sequence"/>
</dbReference>